<feature type="transmembrane region" description="Helical" evidence="1">
    <location>
        <begin position="6"/>
        <end position="26"/>
    </location>
</feature>
<evidence type="ECO:0000259" key="2">
    <source>
        <dbReference type="Pfam" id="PF21001"/>
    </source>
</evidence>
<feature type="transmembrane region" description="Helical" evidence="1">
    <location>
        <begin position="105"/>
        <end position="126"/>
    </location>
</feature>
<evidence type="ECO:0000256" key="1">
    <source>
        <dbReference type="SAM" id="Phobius"/>
    </source>
</evidence>
<dbReference type="Pfam" id="PF21001">
    <property type="entry name" value="YqiJ_N"/>
    <property type="match status" value="1"/>
</dbReference>
<dbReference type="KEGG" id="cyn:Cyan7425_0264"/>
<dbReference type="STRING" id="395961.Cyan7425_0264"/>
<gene>
    <name evidence="3" type="ordered locus">Cyan7425_0264</name>
</gene>
<evidence type="ECO:0000313" key="3">
    <source>
        <dbReference type="EMBL" id="ACL42659.1"/>
    </source>
</evidence>
<dbReference type="InterPro" id="IPR048376">
    <property type="entry name" value="YqiJ_N"/>
</dbReference>
<dbReference type="HOGENOM" id="CLU_1128328_0_0_3"/>
<keyword evidence="1" id="KW-1133">Transmembrane helix</keyword>
<accession>B8HS00</accession>
<dbReference type="eggNOG" id="ENOG502ZBUS">
    <property type="taxonomic scope" value="Bacteria"/>
</dbReference>
<proteinExistence type="predicted"/>
<feature type="transmembrane region" description="Helical" evidence="1">
    <location>
        <begin position="72"/>
        <end position="93"/>
    </location>
</feature>
<organism evidence="3">
    <name type="scientific">Cyanothece sp. (strain PCC 7425 / ATCC 29141)</name>
    <dbReference type="NCBI Taxonomy" id="395961"/>
    <lineage>
        <taxon>Bacteria</taxon>
        <taxon>Bacillati</taxon>
        <taxon>Cyanobacteriota</taxon>
        <taxon>Cyanophyceae</taxon>
        <taxon>Gomontiellales</taxon>
        <taxon>Cyanothecaceae</taxon>
        <taxon>Cyanothece</taxon>
    </lineage>
</organism>
<keyword evidence="1" id="KW-0472">Membrane</keyword>
<feature type="domain" description="Inner membrane protein YqiJ N-terminal" evidence="2">
    <location>
        <begin position="12"/>
        <end position="115"/>
    </location>
</feature>
<dbReference type="EMBL" id="CP001344">
    <property type="protein sequence ID" value="ACL42659.1"/>
    <property type="molecule type" value="Genomic_DNA"/>
</dbReference>
<keyword evidence="1" id="KW-0812">Transmembrane</keyword>
<dbReference type="OrthoDB" id="484348at2"/>
<dbReference type="AlphaFoldDB" id="B8HS00"/>
<sequence>MLFDLVNLPYWILLAMGVLLFLVVILSGGMDEDLDLDSGADIDGPADLDTDLDKDFSLGQVMGWLGIGKAPLILLLATDLSLMGVIGWMLNVFLRETFPQLADGLIAGVVLVMAVIGALWLGSLLARPIGQVFVSFGEDVSPDRLIGCVGTVSSAVIPPLLEKRIGQVDVLDAARNRVTVHAMLPDWATATPRLGDRVLVIDRQSENYLVVLKDSPDQDRWFSLASRSEKSLS</sequence>
<protein>
    <recommendedName>
        <fullName evidence="2">Inner membrane protein YqiJ N-terminal domain-containing protein</fullName>
    </recommendedName>
</protein>
<reference evidence="3" key="1">
    <citation type="submission" date="2009-01" db="EMBL/GenBank/DDBJ databases">
        <title>Complete sequence of chromosome Cyanothece sp. PCC 7425.</title>
        <authorList>
            <consortium name="US DOE Joint Genome Institute"/>
            <person name="Lucas S."/>
            <person name="Copeland A."/>
            <person name="Lapidus A."/>
            <person name="Glavina del Rio T."/>
            <person name="Dalin E."/>
            <person name="Tice H."/>
            <person name="Bruce D."/>
            <person name="Goodwin L."/>
            <person name="Pitluck S."/>
            <person name="Sims D."/>
            <person name="Meineke L."/>
            <person name="Brettin T."/>
            <person name="Detter J.C."/>
            <person name="Han C."/>
            <person name="Larimer F."/>
            <person name="Land M."/>
            <person name="Hauser L."/>
            <person name="Kyrpides N."/>
            <person name="Ovchinnikova G."/>
            <person name="Liberton M."/>
            <person name="Stoeckel J."/>
            <person name="Banerjee A."/>
            <person name="Singh A."/>
            <person name="Page L."/>
            <person name="Sato H."/>
            <person name="Zhao L."/>
            <person name="Sherman L."/>
            <person name="Pakrasi H."/>
            <person name="Richardson P."/>
        </authorList>
    </citation>
    <scope>NUCLEOTIDE SEQUENCE</scope>
    <source>
        <strain evidence="3">PCC 7425</strain>
    </source>
</reference>
<name>B8HS00_CYAP4</name>